<comment type="caution">
    <text evidence="1">The sequence shown here is derived from an EMBL/GenBank/DDBJ whole genome shotgun (WGS) entry which is preliminary data.</text>
</comment>
<reference evidence="1" key="1">
    <citation type="journal article" date="2023" name="PLoS Negl. Trop. Dis.">
        <title>A genome sequence for Biomphalaria pfeifferi, the major vector snail for the human-infecting parasite Schistosoma mansoni.</title>
        <authorList>
            <person name="Bu L."/>
            <person name="Lu L."/>
            <person name="Laidemitt M.R."/>
            <person name="Zhang S.M."/>
            <person name="Mutuku M."/>
            <person name="Mkoji G."/>
            <person name="Steinauer M."/>
            <person name="Loker E.S."/>
        </authorList>
    </citation>
    <scope>NUCLEOTIDE SEQUENCE</scope>
    <source>
        <strain evidence="1">KasaAsao</strain>
    </source>
</reference>
<reference evidence="1" key="2">
    <citation type="submission" date="2023-04" db="EMBL/GenBank/DDBJ databases">
        <authorList>
            <person name="Bu L."/>
            <person name="Lu L."/>
            <person name="Laidemitt M.R."/>
            <person name="Zhang S.M."/>
            <person name="Mutuku M."/>
            <person name="Mkoji G."/>
            <person name="Steinauer M."/>
            <person name="Loker E.S."/>
        </authorList>
    </citation>
    <scope>NUCLEOTIDE SEQUENCE</scope>
    <source>
        <strain evidence="1">KasaAsao</strain>
        <tissue evidence="1">Whole Snail</tissue>
    </source>
</reference>
<accession>A0AAD8FJT2</accession>
<organism evidence="1 2">
    <name type="scientific">Biomphalaria pfeifferi</name>
    <name type="common">Bloodfluke planorb</name>
    <name type="synonym">Freshwater snail</name>
    <dbReference type="NCBI Taxonomy" id="112525"/>
    <lineage>
        <taxon>Eukaryota</taxon>
        <taxon>Metazoa</taxon>
        <taxon>Spiralia</taxon>
        <taxon>Lophotrochozoa</taxon>
        <taxon>Mollusca</taxon>
        <taxon>Gastropoda</taxon>
        <taxon>Heterobranchia</taxon>
        <taxon>Euthyneura</taxon>
        <taxon>Panpulmonata</taxon>
        <taxon>Hygrophila</taxon>
        <taxon>Lymnaeoidea</taxon>
        <taxon>Planorbidae</taxon>
        <taxon>Biomphalaria</taxon>
    </lineage>
</organism>
<name>A0AAD8FJT2_BIOPF</name>
<protein>
    <submittedName>
        <fullName evidence="1">Uncharacterized protein</fullName>
    </submittedName>
</protein>
<keyword evidence="2" id="KW-1185">Reference proteome</keyword>
<proteinExistence type="predicted"/>
<sequence length="65" mass="7961">VRQKKWRLSPPVTVRDVHGRREEMEIITTCNRTRRTAEEKKWRLSPPVTVRDVRQERRNGDYHHL</sequence>
<dbReference type="EMBL" id="JASAOG010000012">
    <property type="protein sequence ID" value="KAK0065749.1"/>
    <property type="molecule type" value="Genomic_DNA"/>
</dbReference>
<gene>
    <name evidence="1" type="ORF">Bpfe_004546</name>
</gene>
<evidence type="ECO:0000313" key="1">
    <source>
        <dbReference type="EMBL" id="KAK0065749.1"/>
    </source>
</evidence>
<evidence type="ECO:0000313" key="2">
    <source>
        <dbReference type="Proteomes" id="UP001233172"/>
    </source>
</evidence>
<feature type="non-terminal residue" evidence="1">
    <location>
        <position position="1"/>
    </location>
</feature>
<dbReference type="Proteomes" id="UP001233172">
    <property type="component" value="Unassembled WGS sequence"/>
</dbReference>
<dbReference type="AlphaFoldDB" id="A0AAD8FJT2"/>